<evidence type="ECO:0000313" key="5">
    <source>
        <dbReference type="EMBL" id="KYZ75798.1"/>
    </source>
</evidence>
<dbReference type="STRING" id="1794912.AXX12_11405"/>
<dbReference type="SUPFAM" id="SSF46689">
    <property type="entry name" value="Homeodomain-like"/>
    <property type="match status" value="1"/>
</dbReference>
<dbReference type="Pfam" id="PF07905">
    <property type="entry name" value="PucR"/>
    <property type="match status" value="1"/>
</dbReference>
<name>A0A154BQL5_ANASB</name>
<evidence type="ECO:0008006" key="7">
    <source>
        <dbReference type="Google" id="ProtNLM"/>
    </source>
</evidence>
<dbReference type="InterPro" id="IPR025736">
    <property type="entry name" value="PucR_C-HTH_dom"/>
</dbReference>
<dbReference type="Pfam" id="PF13556">
    <property type="entry name" value="HTH_30"/>
    <property type="match status" value="1"/>
</dbReference>
<dbReference type="RefSeq" id="WP_066243601.1">
    <property type="nucleotide sequence ID" value="NZ_LSGP01000020.1"/>
</dbReference>
<dbReference type="Gene3D" id="1.10.10.2840">
    <property type="entry name" value="PucR C-terminal helix-turn-helix domain"/>
    <property type="match status" value="1"/>
</dbReference>
<dbReference type="PANTHER" id="PTHR33744:SF1">
    <property type="entry name" value="DNA-BINDING TRANSCRIPTIONAL ACTIVATOR ADER"/>
    <property type="match status" value="1"/>
</dbReference>
<organism evidence="5 6">
    <name type="scientific">Anaerosporomusa subterranea</name>
    <dbReference type="NCBI Taxonomy" id="1794912"/>
    <lineage>
        <taxon>Bacteria</taxon>
        <taxon>Bacillati</taxon>
        <taxon>Bacillota</taxon>
        <taxon>Negativicutes</taxon>
        <taxon>Acetonemataceae</taxon>
        <taxon>Anaerosporomusa</taxon>
    </lineage>
</organism>
<evidence type="ECO:0000259" key="4">
    <source>
        <dbReference type="Pfam" id="PF17853"/>
    </source>
</evidence>
<comment type="similarity">
    <text evidence="1">Belongs to the CdaR family.</text>
</comment>
<evidence type="ECO:0000313" key="6">
    <source>
        <dbReference type="Proteomes" id="UP000076268"/>
    </source>
</evidence>
<reference evidence="5 6" key="1">
    <citation type="submission" date="2016-02" db="EMBL/GenBank/DDBJ databases">
        <title>Anaerosporomusa subterraneum gen. nov., sp. nov., a spore-forming obligate anaerobe isolated from saprolite.</title>
        <authorList>
            <person name="Choi J.K."/>
            <person name="Shah M."/>
            <person name="Yee N."/>
        </authorList>
    </citation>
    <scope>NUCLEOTIDE SEQUENCE [LARGE SCALE GENOMIC DNA]</scope>
    <source>
        <strain evidence="5 6">RU4</strain>
    </source>
</reference>
<dbReference type="InterPro" id="IPR009057">
    <property type="entry name" value="Homeodomain-like_sf"/>
</dbReference>
<feature type="domain" description="CdaR GGDEF-like" evidence="4">
    <location>
        <begin position="301"/>
        <end position="439"/>
    </location>
</feature>
<evidence type="ECO:0000259" key="2">
    <source>
        <dbReference type="Pfam" id="PF07905"/>
    </source>
</evidence>
<comment type="caution">
    <text evidence="5">The sequence shown here is derived from an EMBL/GenBank/DDBJ whole genome shotgun (WGS) entry which is preliminary data.</text>
</comment>
<dbReference type="Proteomes" id="UP000076268">
    <property type="component" value="Unassembled WGS sequence"/>
</dbReference>
<dbReference type="AlphaFoldDB" id="A0A154BQL5"/>
<proteinExistence type="inferred from homology"/>
<sequence length="561" mass="62808">MLTVNEALQTAALADCVLVGGLGGGNRPIESLNQMDVPDVVDWVAPNQMILTTGYFIRNNVNEQKQLLTDLNDRGCAGLAIKVKRFFRTIPQDMIDLANQLQFPLIEIPADKNISIVMNELMGEIVNKQAALLKHAYDVHNCFTTAVLKGGTLQNISDLLVSFVQNSVVICDDSWNILCQSQSKQSVIALPTILDEINLEDFVKTTRAGDAQPGHQASSAHVNGKHIAMESFPVIHDMRLMGYIFIINTMQTAGVSDRAAIEQAAMVVGLELLKRKIQREMQQNLRADFFNDYLGGNIKSKAVLERRGAQFGINADEKYLCLVFGIDHFNHIFLNTFSGNETSVQKLKKEITHIADNVIEQAGLSISSFSKSDQIVLLLPYSMFAANAKDTITEIVDSIKCEIKQSCAPWLTVSAGIGLAGSAINVSKSYNSALEAMRIGRGSSSVTRDGIYYFEDYIIEYLLADADWSKYEFLYKDTLGQLEDFDRKNAKMELVKTLRTFFDNGFNLSNTAQILYIHRNTLTYRMDKIREIINLDLANNNVRMFLLLMMKMKKVMDNRET</sequence>
<dbReference type="Pfam" id="PF17853">
    <property type="entry name" value="GGDEF_2"/>
    <property type="match status" value="1"/>
</dbReference>
<feature type="domain" description="PucR C-terminal helix-turn-helix" evidence="3">
    <location>
        <begin position="494"/>
        <end position="551"/>
    </location>
</feature>
<dbReference type="InterPro" id="IPR012914">
    <property type="entry name" value="PucR_dom"/>
</dbReference>
<accession>A0A154BQL5</accession>
<gene>
    <name evidence="5" type="ORF">AXX12_11405</name>
</gene>
<dbReference type="EMBL" id="LSGP01000020">
    <property type="protein sequence ID" value="KYZ75798.1"/>
    <property type="molecule type" value="Genomic_DNA"/>
</dbReference>
<dbReference type="PANTHER" id="PTHR33744">
    <property type="entry name" value="CARBOHYDRATE DIACID REGULATOR"/>
    <property type="match status" value="1"/>
</dbReference>
<dbReference type="InterPro" id="IPR041522">
    <property type="entry name" value="CdaR_GGDEF"/>
</dbReference>
<feature type="domain" description="Purine catabolism PurC-like" evidence="2">
    <location>
        <begin position="7"/>
        <end position="125"/>
    </location>
</feature>
<keyword evidence="6" id="KW-1185">Reference proteome</keyword>
<evidence type="ECO:0000259" key="3">
    <source>
        <dbReference type="Pfam" id="PF13556"/>
    </source>
</evidence>
<evidence type="ECO:0000256" key="1">
    <source>
        <dbReference type="ARBA" id="ARBA00006754"/>
    </source>
</evidence>
<dbReference type="InterPro" id="IPR051448">
    <property type="entry name" value="CdaR-like_regulators"/>
</dbReference>
<dbReference type="InterPro" id="IPR042070">
    <property type="entry name" value="PucR_C-HTH_sf"/>
</dbReference>
<protein>
    <recommendedName>
        <fullName evidence="7">PucR family transcriptional regulator</fullName>
    </recommendedName>
</protein>